<dbReference type="InterPro" id="IPR012475">
    <property type="entry name" value="Fungal_lectin"/>
</dbReference>
<dbReference type="SUPFAM" id="SSF53167">
    <property type="entry name" value="Purine and uridine phosphorylases"/>
    <property type="match status" value="1"/>
</dbReference>
<dbReference type="InterPro" id="IPR000845">
    <property type="entry name" value="Nucleoside_phosphorylase_d"/>
</dbReference>
<name>A0AAV9TY78_9PEZI</name>
<evidence type="ECO:0000259" key="2">
    <source>
        <dbReference type="Pfam" id="PF01048"/>
    </source>
</evidence>
<dbReference type="Pfam" id="PF07938">
    <property type="entry name" value="Fungal_lectin"/>
    <property type="match status" value="1"/>
</dbReference>
<dbReference type="Gene3D" id="2.120.10.70">
    <property type="entry name" value="Fucose-specific lectin"/>
    <property type="match status" value="1"/>
</dbReference>
<dbReference type="PANTHER" id="PTHR46082">
    <property type="entry name" value="ATP/GTP-BINDING PROTEIN-RELATED"/>
    <property type="match status" value="1"/>
</dbReference>
<evidence type="ECO:0000313" key="4">
    <source>
        <dbReference type="Proteomes" id="UP001373714"/>
    </source>
</evidence>
<accession>A0AAV9TY78</accession>
<dbReference type="EMBL" id="JAVHNS010000020">
    <property type="protein sequence ID" value="KAK6329776.1"/>
    <property type="molecule type" value="Genomic_DNA"/>
</dbReference>
<dbReference type="GO" id="GO:0003824">
    <property type="term" value="F:catalytic activity"/>
    <property type="evidence" value="ECO:0007669"/>
    <property type="project" value="InterPro"/>
</dbReference>
<dbReference type="Gene3D" id="3.40.50.1580">
    <property type="entry name" value="Nucleoside phosphorylase domain"/>
    <property type="match status" value="1"/>
</dbReference>
<comment type="similarity">
    <text evidence="1">Belongs to the fungal fucose-specific lectin family.</text>
</comment>
<keyword evidence="4" id="KW-1185">Reference proteome</keyword>
<dbReference type="PANTHER" id="PTHR46082:SF11">
    <property type="entry name" value="AAA+ ATPASE DOMAIN-CONTAINING PROTEIN-RELATED"/>
    <property type="match status" value="1"/>
</dbReference>
<organism evidence="3 4">
    <name type="scientific">Orbilia blumenaviensis</name>
    <dbReference type="NCBI Taxonomy" id="1796055"/>
    <lineage>
        <taxon>Eukaryota</taxon>
        <taxon>Fungi</taxon>
        <taxon>Dikarya</taxon>
        <taxon>Ascomycota</taxon>
        <taxon>Pezizomycotina</taxon>
        <taxon>Orbiliomycetes</taxon>
        <taxon>Orbiliales</taxon>
        <taxon>Orbiliaceae</taxon>
        <taxon>Orbilia</taxon>
    </lineage>
</organism>
<proteinExistence type="inferred from homology"/>
<dbReference type="Pfam" id="PF01048">
    <property type="entry name" value="PNP_UDP_1"/>
    <property type="match status" value="1"/>
</dbReference>
<dbReference type="GO" id="GO:0009116">
    <property type="term" value="P:nucleoside metabolic process"/>
    <property type="evidence" value="ECO:0007669"/>
    <property type="project" value="InterPro"/>
</dbReference>
<dbReference type="InterPro" id="IPR035994">
    <property type="entry name" value="Nucleoside_phosphorylase_sf"/>
</dbReference>
<evidence type="ECO:0000313" key="3">
    <source>
        <dbReference type="EMBL" id="KAK6329776.1"/>
    </source>
</evidence>
<gene>
    <name evidence="3" type="ORF">TWF730_006075</name>
</gene>
<reference evidence="3 4" key="1">
    <citation type="submission" date="2019-10" db="EMBL/GenBank/DDBJ databases">
        <authorList>
            <person name="Palmer J.M."/>
        </authorList>
    </citation>
    <scope>NUCLEOTIDE SEQUENCE [LARGE SCALE GENOMIC DNA]</scope>
    <source>
        <strain evidence="3 4">TWF730</strain>
    </source>
</reference>
<sequence>MSRKPDPSLIRPVKEYTIGWICALPLEQQASGSVFDNIHSTTGHPDIPDEGQSGDVYILGNIGNLNIVLATLTIGRYGNVRAAVVATQLVSSFRSIKFLLMVGIAGGIPNLNHKGADIRLGDVVVSVPEGEYNGVVKWDMGKTEKGNKFKRTGSLNQPPAKLLSAVGSLRFNHTLYESEISSYITEVQRKYPNLPGTTYLGSENDVLFQADYEHEDQKNQTCHACDPSRTVHRESRKSKDPVIHYGIIASGDQVIKHAPTRDELRSQLNAKCVEMEGAGTMDAFPCLVVRGICDYSDSHKNKDWQPYAALTAAAYTKELLMLLQTQNVTSPQPTAAQEPQGALGPPRLEASRSVSQYYYRPVEDRGSNGVVRSRPQTERVPHDVNIMGRASGSNEIRIPGAQSIQTPLLPSTPLPHKLRKYSIAAVNWDNWHYRLYFQTSQGIFEGRRDEDEWQITKIPGIDAAIYTPLAAVARRKGQDIRLYYLSPDFVIQEHRYTEAKGWLPGTLESLEVSATPSSRLAAVEWSGNIRVYFQGSNYDKIEELRYMDNVRSRGSGNVKGWERGATLCSALNGTSLAAATYIADRVKIHIFYQDGSYNVRELVYKGDGFEEGTESNYI</sequence>
<protein>
    <recommendedName>
        <fullName evidence="2">Nucleoside phosphorylase domain-containing protein</fullName>
    </recommendedName>
</protein>
<dbReference type="InterPro" id="IPR053137">
    <property type="entry name" value="NLR-like"/>
</dbReference>
<feature type="domain" description="Nucleoside phosphorylase" evidence="2">
    <location>
        <begin position="46"/>
        <end position="298"/>
    </location>
</feature>
<evidence type="ECO:0000256" key="1">
    <source>
        <dbReference type="ARBA" id="ARBA00009042"/>
    </source>
</evidence>
<dbReference type="CDD" id="cd09008">
    <property type="entry name" value="MTAN"/>
    <property type="match status" value="1"/>
</dbReference>
<dbReference type="AlphaFoldDB" id="A0AAV9TY78"/>
<dbReference type="SUPFAM" id="SSF89372">
    <property type="entry name" value="Fucose-specific lectin"/>
    <property type="match status" value="1"/>
</dbReference>
<comment type="caution">
    <text evidence="3">The sequence shown here is derived from an EMBL/GenBank/DDBJ whole genome shotgun (WGS) entry which is preliminary data.</text>
</comment>
<dbReference type="Proteomes" id="UP001373714">
    <property type="component" value="Unassembled WGS sequence"/>
</dbReference>